<reference evidence="2" key="1">
    <citation type="journal article" date="2010" name="Environ. Microbiol.">
        <title>The metavirome of a hypersaline environment.</title>
        <authorList>
            <person name="Santos F."/>
            <person name="Yarza P."/>
            <person name="Parro V."/>
            <person name="Briones C."/>
            <person name="Anton J."/>
        </authorList>
    </citation>
    <scope>NUCLEOTIDE SEQUENCE</scope>
</reference>
<evidence type="ECO:0000313" key="2">
    <source>
        <dbReference type="EMBL" id="ADE29241.1"/>
    </source>
</evidence>
<proteinExistence type="predicted"/>
<dbReference type="EMBL" id="GU735252">
    <property type="protein sequence ID" value="ADE29241.1"/>
    <property type="molecule type" value="Genomic_DNA"/>
</dbReference>
<feature type="region of interest" description="Disordered" evidence="1">
    <location>
        <begin position="92"/>
        <end position="126"/>
    </location>
</feature>
<name>D5L2I2_9VIRU</name>
<sequence length="126" mass="14263">MSANQSLYECDSQESVAEFYADCHELSIPGVQYVAELPAALVRPGDSKCSRCDEDTPARFMIEHESRDRILQIDAWCCPDHAAELVREIGGRPSGTRIEDRQQKETWQSALSATSKRETEREEVDQ</sequence>
<feature type="compositionally biased region" description="Polar residues" evidence="1">
    <location>
        <begin position="105"/>
        <end position="114"/>
    </location>
</feature>
<protein>
    <submittedName>
        <fullName evidence="2">Uncharacterized protein</fullName>
    </submittedName>
</protein>
<accession>D5L2I2</accession>
<evidence type="ECO:0000256" key="1">
    <source>
        <dbReference type="SAM" id="MobiDB-lite"/>
    </source>
</evidence>
<organism evidence="2">
    <name type="scientific">uncultured virus</name>
    <dbReference type="NCBI Taxonomy" id="340016"/>
    <lineage>
        <taxon>Viruses</taxon>
        <taxon>environmental samples</taxon>
    </lineage>
</organism>